<dbReference type="PANTHER" id="PTHR12526">
    <property type="entry name" value="GLYCOSYLTRANSFERASE"/>
    <property type="match status" value="1"/>
</dbReference>
<keyword evidence="2" id="KW-1133">Transmembrane helix</keyword>
<dbReference type="Pfam" id="PF13692">
    <property type="entry name" value="Glyco_trans_1_4"/>
    <property type="match status" value="1"/>
</dbReference>
<feature type="region of interest" description="Disordered" evidence="1">
    <location>
        <begin position="401"/>
        <end position="453"/>
    </location>
</feature>
<evidence type="ECO:0000313" key="4">
    <source>
        <dbReference type="Proteomes" id="UP000696280"/>
    </source>
</evidence>
<dbReference type="Gene3D" id="3.40.50.2000">
    <property type="entry name" value="Glycogen Phosphorylase B"/>
    <property type="match status" value="1"/>
</dbReference>
<accession>A0A9N9KNT3</accession>
<feature type="transmembrane region" description="Helical" evidence="2">
    <location>
        <begin position="901"/>
        <end position="921"/>
    </location>
</feature>
<protein>
    <recommendedName>
        <fullName evidence="5">Glycosyltransferase family 4 protein</fullName>
    </recommendedName>
</protein>
<sequence>MAVITGVASGDSHDLFIDWFQFVLIAFILVSVGLGVCFISFNLFSRLQRIWIKHRTISKKAPASVRTYISHVAQNLSHCKIETTEKKPCSYGIYLGAFECPPTEAQEKLLSRWDLLIFDPLQPGIVEAMLSRLYAIPPQALARIDVESMAIGGPENTIISVAEWLIRLMEACKVASSHQNIVTGVLIANWEEHLNVPLITQFICLLHSLGLSVYLEVSAPLFLSDPGIAELDEIRGLVIRNGTISKIGEERDAFQMAQMRPTIKAFVSQACLRSFVVMLWETIDDNVIPSNAIVKRCYQWSRFYSALPWIGSAAALTSAELSIHQTEPLGAFDWLKELKVMKIHDKWRSNQSVCLTLSPSWIRLKSNEFNQIALRYISGTSEHVDRLHHVLSISTVQEQEASSSSVDTERSSFGSAESSGNPPVHDWSSDVTRTESSSRTSCPTASTEASPVPSSSLSWLFFVDNKTGNALSTSSKGPSFDYLGCFPLGFDVTRKAFVDVVYNQRRFADMSLLDEIQQPKMQQIGNQLNDFCETLYEQKEGGPSDWMAAVQDLAQRLTKIQPEAPDSIKAYIGLDQGFRIHPDFHFWGVYSTDEDLVLNLFLSRNVPDLAGAILHTFLSSQGYPRHECFQAEILLSKWSKSLLRPSGLSPRIFDDLTLLSPAELLRFLQRLTLSPVVDDHSLVNLLRRACEVQLLGSTDFAQLKEISTIGYLSGRATADDLIESRFQWYRRAGCQHSSQELARNNFLKIHASITELLRKRRVHDLQNITEELTAALENKEIDSRVDLIAFSVFCAMRKHAFDEAYMEVTDRNTLFNDQSDQAAAFAELFATGARCEAYFDTTPSAFGKLLSDRYRAYHHQPGHEPPIWSDLDPTTPSAYAAAKIDVDPNSKRKGMAAHQRFTFLSVFAIPALLDIVLLTTTGRGLYLSGYMSDDEQHSATLALMISLLISGSVGTWITCGGSYYLISMAFSAMNMFVLTRLVGGLAFTLAIAVVGFVAVGAINGIEAGIIFFLYLIALTSYLCLLATLANFQYPGSAFQSGRPVIIMVVPCLFISPIICVWVEEKEIYIYLSVIYTFLILLVLGVRYTGSKWTTWYLDIEKLTDKRLREWYIETQEDGDEKSLAGMTDPAVLKLARAAMIKEVTDTRKRFRQKSGDPLVSSLAKSYGATVFLLEWYSGYSGTPQPMPYSSTWNMQTKVALQTLKQLQTGIRLHNAFIHWRQAGDEVGCSLLYFIVALLDKWSSILDGGKSLGLAAMNTKYRMPVGFSLAYYLIGAVLLDFNAARLHTMSAKGQNMLIGEVKSIPQAVKREVRARRSLYWTMLGRYLFFHVWSLALASTLLWVFDSTKDSTILFISYVAAYTGLLWYQYTKIFAGARSFKPLLVAVVIGLPLGQILRAYYPDFMYCDTVTLGTATWTAALLSLYYARIKMKSIYKNSDSSSDSGYSKLAPDGDYHAFSNPGKDPLLSQDELRIVFHNLRAMRDEERYRVDPQNHPGLEIKAALLHAVGNYRDPRTTLSKFALEAFPKAKDILELATFAFERGTVIIDCVSVASMNNAFDNVRAVSHFLDGQVHILVGCGMMDEQKDQNTISSFCQSTAEILIHTIAESLMGMGHEDACLAETLLAASPFSGTQQSSPIPTCVKDYLSRSKPPSKKAQELSRFLENQSLKHLALGVDVDIKWDRLPRDIRELIILRCTGQEVALTRSQNEWVLFNRARDVSMGLFLTRCNYGAFVAMACQGYALGERKNTQGEDLCYQDSIESLKFLRVLPNVSKVTPREALRRWKAPFSYVYHNAGIFLKLVAIAFVAEPEFQRELTYAFHSSNKSLRRVNVFLATGVWRYTKFLQDLVLPIFLFYGRKNVSTLWDRIGGTTVSLKRHRIAIEHTDGLSTAFIHAPYGRAGTFKVHQYAGKLDREPEDNTKLQRISTYSKSKLLLRRDEYSNGIKGNVYRYEYQHTNIPPQRKSLFRAHNIRYPISRKCVEGKDEFEEVNFNSRGLVESGSYILHGSLVRFKSHHRQGSDFEDELLRAEFVLPHLTCTVSWSAPPATHQEKLDKWIPHSQVTEATFVLGSDVYESHWSYDHKFHPTIHTTLNGAVIETPPIIQWDHLGVLKKPVNSSFSYDDQLVGFKSLNSHALPRWLGLNTHRNPVSTSRARSRLWSAWKNKLGFDGVLVRYLDERLLRGEPLLRAYWSRRDRGDLAGAEKFLNENADGIMATVDLDNSISGWAPLAIKIADLYSFGQGGDANSRTRSKAPDFDNGGLQVLAVDSGTWPNEGGGVSACRRDMINNLRSVSWHMVAESANDSGLPKHQTEMNVRSLKVIPLWGLDFLTPTHGLFKDKLDTEVEHVPRDATKLDVERNFLPILNALVKGARTSNFTMSDIAQTTRALVNLNSYFSDSKHWGAIWTSDIVKKAWRNLWISQTLVSPTPSESWFQTEFPTVAQLDAALDLWYRYLFIFSIPIPERIPAIFQASHHSVSASYGIVCKLKRGSTLQIWDHAISWRETNLYLSSDLCTMAPFVRNALLGLMRITSQLILHHADTILPCADFFNPGWETEIGSSQGQLEHRNTFKRKIDPVVNGIPDMSHFAPIKGDLKSKLPTVTMLSHVWYAKDIKTAILAADIIVNEWGFTDYRLDIYGAIDKSPSYSTDCFEIIASKSLPRFVNMCGEANPTTVLEKTWVFLNSSISEGLPLALGEAALTGAPVVCTDVGASLRVLTDPDTGARYSAVVAPNDARNLARAQINFLALLDEWAPYAEDPSDFTAPTITDKPTPSEVAAITARMYAKTQQRRALGMRSREIVQKSFGGERYLREHEQMLWIGKARYDLSKASSIPKRPEMRPHMPSMPIPSNVWGTAGVGSSTPPARPQLSSTQTSSLMVPSLAATTLMSPEIRSHFDSGYRTGASRASTLWQGSGVQINATANTTTSVVGPKKMMPARVRVLARNEGWEKGKSSGTSVVKVKPFMREDSFIRDVTVALQQV</sequence>
<keyword evidence="4" id="KW-1185">Reference proteome</keyword>
<feature type="transmembrane region" description="Helical" evidence="2">
    <location>
        <begin position="941"/>
        <end position="966"/>
    </location>
</feature>
<feature type="transmembrane region" description="Helical" evidence="2">
    <location>
        <begin position="1008"/>
        <end position="1031"/>
    </location>
</feature>
<feature type="transmembrane region" description="Helical" evidence="2">
    <location>
        <begin position="1349"/>
        <end position="1366"/>
    </location>
</feature>
<feature type="transmembrane region" description="Helical" evidence="2">
    <location>
        <begin position="1067"/>
        <end position="1085"/>
    </location>
</feature>
<feature type="transmembrane region" description="Helical" evidence="2">
    <location>
        <begin position="1407"/>
        <end position="1425"/>
    </location>
</feature>
<feature type="region of interest" description="Disordered" evidence="1">
    <location>
        <begin position="2853"/>
        <end position="2872"/>
    </location>
</feature>
<feature type="transmembrane region" description="Helical" evidence="2">
    <location>
        <begin position="1322"/>
        <end position="1343"/>
    </location>
</feature>
<name>A0A9N9KNT3_9HELO</name>
<evidence type="ECO:0000256" key="2">
    <source>
        <dbReference type="SAM" id="Phobius"/>
    </source>
</evidence>
<keyword evidence="2" id="KW-0472">Membrane</keyword>
<dbReference type="Proteomes" id="UP000696280">
    <property type="component" value="Unassembled WGS sequence"/>
</dbReference>
<dbReference type="PANTHER" id="PTHR12526:SF630">
    <property type="entry name" value="GLYCOSYLTRANSFERASE"/>
    <property type="match status" value="1"/>
</dbReference>
<evidence type="ECO:0008006" key="5">
    <source>
        <dbReference type="Google" id="ProtNLM"/>
    </source>
</evidence>
<evidence type="ECO:0000313" key="3">
    <source>
        <dbReference type="EMBL" id="CAG8950739.1"/>
    </source>
</evidence>
<comment type="caution">
    <text evidence="3">The sequence shown here is derived from an EMBL/GenBank/DDBJ whole genome shotgun (WGS) entry which is preliminary data.</text>
</comment>
<evidence type="ECO:0000256" key="1">
    <source>
        <dbReference type="SAM" id="MobiDB-lite"/>
    </source>
</evidence>
<gene>
    <name evidence="3" type="ORF">HYFRA_00002950</name>
</gene>
<feature type="transmembrane region" description="Helical" evidence="2">
    <location>
        <begin position="1264"/>
        <end position="1283"/>
    </location>
</feature>
<feature type="compositionally biased region" description="Polar residues" evidence="1">
    <location>
        <begin position="429"/>
        <end position="453"/>
    </location>
</feature>
<feature type="compositionally biased region" description="Polar residues" evidence="1">
    <location>
        <begin position="2854"/>
        <end position="2872"/>
    </location>
</feature>
<organism evidence="3 4">
    <name type="scientific">Hymenoscyphus fraxineus</name>
    <dbReference type="NCBI Taxonomy" id="746836"/>
    <lineage>
        <taxon>Eukaryota</taxon>
        <taxon>Fungi</taxon>
        <taxon>Dikarya</taxon>
        <taxon>Ascomycota</taxon>
        <taxon>Pezizomycotina</taxon>
        <taxon>Leotiomycetes</taxon>
        <taxon>Helotiales</taxon>
        <taxon>Helotiaceae</taxon>
        <taxon>Hymenoscyphus</taxon>
    </lineage>
</organism>
<dbReference type="SUPFAM" id="SSF53756">
    <property type="entry name" value="UDP-Glycosyltransferase/glycogen phosphorylase"/>
    <property type="match status" value="1"/>
</dbReference>
<feature type="transmembrane region" description="Helical" evidence="2">
    <location>
        <begin position="1043"/>
        <end position="1061"/>
    </location>
</feature>
<reference evidence="3" key="1">
    <citation type="submission" date="2021-07" db="EMBL/GenBank/DDBJ databases">
        <authorList>
            <person name="Durling M."/>
        </authorList>
    </citation>
    <scope>NUCLEOTIDE SEQUENCE</scope>
</reference>
<feature type="compositionally biased region" description="Polar residues" evidence="1">
    <location>
        <begin position="401"/>
        <end position="421"/>
    </location>
</feature>
<feature type="transmembrane region" description="Helical" evidence="2">
    <location>
        <begin position="978"/>
        <end position="1002"/>
    </location>
</feature>
<dbReference type="OrthoDB" id="2582433at2759"/>
<feature type="transmembrane region" description="Helical" evidence="2">
    <location>
        <begin position="1378"/>
        <end position="1395"/>
    </location>
</feature>
<keyword evidence="2" id="KW-0812">Transmembrane</keyword>
<proteinExistence type="predicted"/>
<feature type="transmembrane region" description="Helical" evidence="2">
    <location>
        <begin position="19"/>
        <end position="44"/>
    </location>
</feature>
<dbReference type="EMBL" id="CAJVRL010000038">
    <property type="protein sequence ID" value="CAG8950739.1"/>
    <property type="molecule type" value="Genomic_DNA"/>
</dbReference>